<feature type="transmembrane region" description="Helical" evidence="5">
    <location>
        <begin position="85"/>
        <end position="107"/>
    </location>
</feature>
<dbReference type="InterPro" id="IPR000276">
    <property type="entry name" value="GPCR_Rhodpsn"/>
</dbReference>
<keyword evidence="4 5" id="KW-0472">Membrane</keyword>
<keyword evidence="3 5" id="KW-1133">Transmembrane helix</keyword>
<feature type="non-terminal residue" evidence="7">
    <location>
        <position position="259"/>
    </location>
</feature>
<dbReference type="GO" id="GO:0004930">
    <property type="term" value="F:G protein-coupled receptor activity"/>
    <property type="evidence" value="ECO:0007669"/>
    <property type="project" value="InterPro"/>
</dbReference>
<evidence type="ECO:0000256" key="5">
    <source>
        <dbReference type="SAM" id="Phobius"/>
    </source>
</evidence>
<keyword evidence="8" id="KW-1185">Reference proteome</keyword>
<evidence type="ECO:0000256" key="4">
    <source>
        <dbReference type="ARBA" id="ARBA00023136"/>
    </source>
</evidence>
<dbReference type="Pfam" id="PF00001">
    <property type="entry name" value="7tm_1"/>
    <property type="match status" value="1"/>
</dbReference>
<feature type="domain" description="G-protein coupled receptors family 1 profile" evidence="6">
    <location>
        <begin position="1"/>
        <end position="248"/>
    </location>
</feature>
<evidence type="ECO:0000256" key="2">
    <source>
        <dbReference type="ARBA" id="ARBA00022692"/>
    </source>
</evidence>
<dbReference type="EMBL" id="CAXITT010000057">
    <property type="protein sequence ID" value="CAL1529851.1"/>
    <property type="molecule type" value="Genomic_DNA"/>
</dbReference>
<dbReference type="Gene3D" id="1.20.1070.10">
    <property type="entry name" value="Rhodopsin 7-helix transmembrane proteins"/>
    <property type="match status" value="1"/>
</dbReference>
<gene>
    <name evidence="7" type="ORF">GSLYS_00003984001</name>
</gene>
<sequence>LSSPQAHVAILAVTDSLAIIMKVAYLELSGSAVQVTVPVHALIMFINEFCSVYANWVVVAMTAERVLAVCFPLRVGRMYTRRKALIVLACLAVATASVYLFHFWAWAEHYEPGFGHWYELKQEYQDFLTGAFYYISGCLYVLLPCVFVLAGNALIIINIKRARRAQRHLTNAFDQGGRTARDQRQITVMLIAVSVVFLMLNIPNAIIYFAKNSWKYELLSYDHAKYNFTIRFIHMLSDANHAVNFYLYFLSMSTFRRRF</sequence>
<evidence type="ECO:0000256" key="1">
    <source>
        <dbReference type="ARBA" id="ARBA00004370"/>
    </source>
</evidence>
<accession>A0AAV2HAQ3</accession>
<dbReference type="PROSITE" id="PS50262">
    <property type="entry name" value="G_PROTEIN_RECEP_F1_2"/>
    <property type="match status" value="1"/>
</dbReference>
<keyword evidence="2 5" id="KW-0812">Transmembrane</keyword>
<dbReference type="Proteomes" id="UP001497497">
    <property type="component" value="Unassembled WGS sequence"/>
</dbReference>
<protein>
    <recommendedName>
        <fullName evidence="6">G-protein coupled receptors family 1 profile domain-containing protein</fullName>
    </recommendedName>
</protein>
<dbReference type="PANTHER" id="PTHR46641">
    <property type="entry name" value="FMRFAMIDE RECEPTOR-RELATED"/>
    <property type="match status" value="1"/>
</dbReference>
<feature type="transmembrane region" description="Helical" evidence="5">
    <location>
        <begin position="230"/>
        <end position="250"/>
    </location>
</feature>
<dbReference type="InterPro" id="IPR017452">
    <property type="entry name" value="GPCR_Rhodpsn_7TM"/>
</dbReference>
<feature type="transmembrane region" description="Helical" evidence="5">
    <location>
        <begin position="131"/>
        <end position="157"/>
    </location>
</feature>
<dbReference type="SUPFAM" id="SSF81321">
    <property type="entry name" value="Family A G protein-coupled receptor-like"/>
    <property type="match status" value="1"/>
</dbReference>
<feature type="non-terminal residue" evidence="7">
    <location>
        <position position="1"/>
    </location>
</feature>
<name>A0AAV2HAQ3_LYMST</name>
<feature type="transmembrane region" description="Helical" evidence="5">
    <location>
        <begin position="188"/>
        <end position="210"/>
    </location>
</feature>
<organism evidence="7 8">
    <name type="scientific">Lymnaea stagnalis</name>
    <name type="common">Great pond snail</name>
    <name type="synonym">Helix stagnalis</name>
    <dbReference type="NCBI Taxonomy" id="6523"/>
    <lineage>
        <taxon>Eukaryota</taxon>
        <taxon>Metazoa</taxon>
        <taxon>Spiralia</taxon>
        <taxon>Lophotrochozoa</taxon>
        <taxon>Mollusca</taxon>
        <taxon>Gastropoda</taxon>
        <taxon>Heterobranchia</taxon>
        <taxon>Euthyneura</taxon>
        <taxon>Panpulmonata</taxon>
        <taxon>Hygrophila</taxon>
        <taxon>Lymnaeoidea</taxon>
        <taxon>Lymnaeidae</taxon>
        <taxon>Lymnaea</taxon>
    </lineage>
</organism>
<reference evidence="7 8" key="1">
    <citation type="submission" date="2024-04" db="EMBL/GenBank/DDBJ databases">
        <authorList>
            <consortium name="Genoscope - CEA"/>
            <person name="William W."/>
        </authorList>
    </citation>
    <scope>NUCLEOTIDE SEQUENCE [LARGE SCALE GENOMIC DNA]</scope>
</reference>
<dbReference type="AlphaFoldDB" id="A0AAV2HAQ3"/>
<evidence type="ECO:0000259" key="6">
    <source>
        <dbReference type="PROSITE" id="PS50262"/>
    </source>
</evidence>
<evidence type="ECO:0000256" key="3">
    <source>
        <dbReference type="ARBA" id="ARBA00022989"/>
    </source>
</evidence>
<comment type="caution">
    <text evidence="7">The sequence shown here is derived from an EMBL/GenBank/DDBJ whole genome shotgun (WGS) entry which is preliminary data.</text>
</comment>
<dbReference type="GO" id="GO:0016020">
    <property type="term" value="C:membrane"/>
    <property type="evidence" value="ECO:0007669"/>
    <property type="project" value="UniProtKB-SubCell"/>
</dbReference>
<comment type="subcellular location">
    <subcellularLocation>
        <location evidence="1">Membrane</location>
    </subcellularLocation>
</comment>
<dbReference type="PANTHER" id="PTHR46641:SF25">
    <property type="entry name" value="CNMAMIDE RECEPTOR-RELATED"/>
    <property type="match status" value="1"/>
</dbReference>
<evidence type="ECO:0000313" key="7">
    <source>
        <dbReference type="EMBL" id="CAL1529851.1"/>
    </source>
</evidence>
<evidence type="ECO:0000313" key="8">
    <source>
        <dbReference type="Proteomes" id="UP001497497"/>
    </source>
</evidence>
<proteinExistence type="predicted"/>
<dbReference type="InterPro" id="IPR052954">
    <property type="entry name" value="GPCR-Ligand_Int"/>
</dbReference>